<dbReference type="KEGG" id="slw:BRW62_12230"/>
<evidence type="ECO:0000313" key="2">
    <source>
        <dbReference type="Proteomes" id="UP000231057"/>
    </source>
</evidence>
<protein>
    <submittedName>
        <fullName evidence="1">Uncharacterized protein</fullName>
    </submittedName>
</protein>
<organism evidence="1 2">
    <name type="scientific">Parathermosynechococcus lividus PCC 6715</name>
    <dbReference type="NCBI Taxonomy" id="1917166"/>
    <lineage>
        <taxon>Bacteria</taxon>
        <taxon>Bacillati</taxon>
        <taxon>Cyanobacteriota</taxon>
        <taxon>Cyanophyceae</taxon>
        <taxon>Acaryochloridales</taxon>
        <taxon>Thermosynechococcaceae</taxon>
        <taxon>Parathermosynechococcus</taxon>
    </lineage>
</organism>
<dbReference type="Proteomes" id="UP000231057">
    <property type="component" value="Chromosome"/>
</dbReference>
<dbReference type="EMBL" id="CP018092">
    <property type="protein sequence ID" value="ATS19370.1"/>
    <property type="molecule type" value="Genomic_DNA"/>
</dbReference>
<sequence>MAAPTLCFTGAIGTDLGAVGFIRYHDGITQGNNAQAVGASTFHLGNSGHGYGLQTGYDLIMIEQLFRCQLPLTISLAVMMEV</sequence>
<name>A0A2D2Q4C0_PARLV</name>
<proteinExistence type="predicted"/>
<keyword evidence="2" id="KW-1185">Reference proteome</keyword>
<reference evidence="2" key="2">
    <citation type="journal article" date="2022" name="Front. Microbiol.">
        <title>Comparative Genomic Analysis Revealed Distinct Molecular Components and Organization of CO2-Concentrating Mechanism in Thermophilic Cyanobacteria.</title>
        <authorList>
            <person name="Tang J."/>
            <person name="Zhou H."/>
            <person name="Yao D."/>
            <person name="Riaz S."/>
            <person name="You D."/>
            <person name="Klepacz-Smolka A."/>
            <person name="Daroch M."/>
        </authorList>
    </citation>
    <scope>NUCLEOTIDE SEQUENCE [LARGE SCALE GENOMIC DNA]</scope>
    <source>
        <strain evidence="2">PCC 6715</strain>
    </source>
</reference>
<dbReference type="AlphaFoldDB" id="A0A2D2Q4C0"/>
<evidence type="ECO:0000313" key="1">
    <source>
        <dbReference type="EMBL" id="ATS19370.1"/>
    </source>
</evidence>
<reference evidence="1 2" key="1">
    <citation type="submission" date="2016-11" db="EMBL/GenBank/DDBJ databases">
        <title>Complete genome sequence of thermophilic cyanobacteria strain Synechococcus sp. PCC6715.</title>
        <authorList>
            <person name="Tang J."/>
            <person name="Daroch M."/>
            <person name="Liang Y."/>
            <person name="Jiang D."/>
            <person name="Shah M."/>
        </authorList>
    </citation>
    <scope>NUCLEOTIDE SEQUENCE [LARGE SCALE GENOMIC DNA]</scope>
    <source>
        <strain evidence="1 2">PCC 6715</strain>
    </source>
</reference>
<accession>A0A2D2Q4C0</accession>
<gene>
    <name evidence="1" type="ORF">BRW62_12230</name>
</gene>